<reference evidence="3 4" key="1">
    <citation type="submission" date="2016-10" db="EMBL/GenBank/DDBJ databases">
        <title>Genome sequencing of Aspergillus oryzae BCC7051.</title>
        <authorList>
            <person name="Thammarongtham C."/>
            <person name="Vorapreeda T."/>
            <person name="Nookaew I."/>
            <person name="Srisuk T."/>
            <person name="Land M."/>
            <person name="Jeennor S."/>
            <person name="Laoteng K."/>
        </authorList>
    </citation>
    <scope>NUCLEOTIDE SEQUENCE [LARGE SCALE GENOMIC DNA]</scope>
    <source>
        <strain evidence="3 4">BCC7051</strain>
    </source>
</reference>
<accession>A0A1S9E201</accession>
<dbReference type="Pfam" id="PF14087">
    <property type="entry name" value="DUF4267"/>
    <property type="match status" value="1"/>
</dbReference>
<keyword evidence="1" id="KW-0812">Transmembrane</keyword>
<dbReference type="EMBL" id="BSYA01000071">
    <property type="protein sequence ID" value="GMG30521.1"/>
    <property type="molecule type" value="Genomic_DNA"/>
</dbReference>
<comment type="caution">
    <text evidence="3">The sequence shown here is derived from an EMBL/GenBank/DDBJ whole genome shotgun (WGS) entry which is preliminary data.</text>
</comment>
<evidence type="ECO:0000313" key="2">
    <source>
        <dbReference type="EMBL" id="GMG30521.1"/>
    </source>
</evidence>
<evidence type="ECO:0000313" key="3">
    <source>
        <dbReference type="EMBL" id="OOO15206.1"/>
    </source>
</evidence>
<reference evidence="2" key="2">
    <citation type="submission" date="2023-04" db="EMBL/GenBank/DDBJ databases">
        <title>Aspergillus oryzae NBRC 4228.</title>
        <authorList>
            <person name="Ichikawa N."/>
            <person name="Sato H."/>
            <person name="Tonouchi N."/>
        </authorList>
    </citation>
    <scope>NUCLEOTIDE SEQUENCE</scope>
    <source>
        <strain evidence="2">NBRC 4228</strain>
    </source>
</reference>
<feature type="transmembrane region" description="Helical" evidence="1">
    <location>
        <begin position="110"/>
        <end position="128"/>
    </location>
</feature>
<name>A0A1S9E201_ASPOZ</name>
<protein>
    <submittedName>
        <fullName evidence="2">Unnamed protein product</fullName>
    </submittedName>
</protein>
<dbReference type="AlphaFoldDB" id="A0A1S9E201"/>
<dbReference type="Proteomes" id="UP001165205">
    <property type="component" value="Unassembled WGS sequence"/>
</dbReference>
<organism evidence="3 4">
    <name type="scientific">Aspergillus oryzae</name>
    <name type="common">Yellow koji mold</name>
    <dbReference type="NCBI Taxonomy" id="5062"/>
    <lineage>
        <taxon>Eukaryota</taxon>
        <taxon>Fungi</taxon>
        <taxon>Dikarya</taxon>
        <taxon>Ascomycota</taxon>
        <taxon>Pezizomycotina</taxon>
        <taxon>Eurotiomycetes</taxon>
        <taxon>Eurotiomycetidae</taxon>
        <taxon>Eurotiales</taxon>
        <taxon>Aspergillaceae</taxon>
        <taxon>Aspergillus</taxon>
        <taxon>Aspergillus subgen. Circumdati</taxon>
    </lineage>
</organism>
<dbReference type="EMBL" id="MKZY01000001">
    <property type="protein sequence ID" value="OOO15206.1"/>
    <property type="molecule type" value="Genomic_DNA"/>
</dbReference>
<feature type="transmembrane region" description="Helical" evidence="1">
    <location>
        <begin position="84"/>
        <end position="104"/>
    </location>
</feature>
<feature type="transmembrane region" description="Helical" evidence="1">
    <location>
        <begin position="56"/>
        <end position="77"/>
    </location>
</feature>
<evidence type="ECO:0000256" key="1">
    <source>
        <dbReference type="SAM" id="Phobius"/>
    </source>
</evidence>
<proteinExistence type="predicted"/>
<evidence type="ECO:0000313" key="4">
    <source>
        <dbReference type="Proteomes" id="UP000190312"/>
    </source>
</evidence>
<dbReference type="InterPro" id="IPR025363">
    <property type="entry name" value="DUF4267"/>
</dbReference>
<feature type="transmembrane region" description="Helical" evidence="1">
    <location>
        <begin position="12"/>
        <end position="29"/>
    </location>
</feature>
<dbReference type="Proteomes" id="UP000190312">
    <property type="component" value="Unassembled WGS sequence"/>
</dbReference>
<sequence length="129" mass="14024">MPLSENTALRLAGNAFGTIILGFGINALIRPDHALTFFEWTPPTVTADRQLVNSLMYVYGVRDIYMGLSVYVASIFGTPKSLGWTLLAFSAVAFADGAICWSWEHGKWGHWSYAPIVALIGTALSGLLD</sequence>
<gene>
    <name evidence="2" type="ORF">Aory04_000658200</name>
    <name evidence="3" type="ORF">OAory_01038010</name>
</gene>
<dbReference type="OrthoDB" id="5216128at2759"/>
<keyword evidence="1" id="KW-0472">Membrane</keyword>
<keyword evidence="1" id="KW-1133">Transmembrane helix</keyword>